<keyword evidence="3 6" id="KW-1133">Transmembrane helix</keyword>
<dbReference type="InterPro" id="IPR023271">
    <property type="entry name" value="Aquaporin-like"/>
</dbReference>
<comment type="subcellular location">
    <subcellularLocation>
        <location evidence="1">Membrane</location>
        <topology evidence="1">Multi-pass membrane protein</topology>
    </subcellularLocation>
</comment>
<evidence type="ECO:0000313" key="7">
    <source>
        <dbReference type="EMBL" id="SET90353.1"/>
    </source>
</evidence>
<protein>
    <submittedName>
        <fullName evidence="7">Formate/nitrite transporter</fullName>
    </submittedName>
</protein>
<dbReference type="PANTHER" id="PTHR30520:SF6">
    <property type="entry name" value="FORMATE_NITRATE FAMILY TRANSPORTER (EUROFUNG)"/>
    <property type="match status" value="1"/>
</dbReference>
<feature type="transmembrane region" description="Helical" evidence="6">
    <location>
        <begin position="28"/>
        <end position="51"/>
    </location>
</feature>
<feature type="transmembrane region" description="Helical" evidence="6">
    <location>
        <begin position="57"/>
        <end position="84"/>
    </location>
</feature>
<evidence type="ECO:0000256" key="2">
    <source>
        <dbReference type="ARBA" id="ARBA00022692"/>
    </source>
</evidence>
<keyword evidence="4 6" id="KW-0472">Membrane</keyword>
<dbReference type="Proteomes" id="UP000198970">
    <property type="component" value="Chromosome I"/>
</dbReference>
<evidence type="ECO:0000256" key="5">
    <source>
        <dbReference type="ARBA" id="ARBA00049660"/>
    </source>
</evidence>
<dbReference type="Gene3D" id="1.20.1080.10">
    <property type="entry name" value="Glycerol uptake facilitator protein"/>
    <property type="match status" value="1"/>
</dbReference>
<evidence type="ECO:0000256" key="1">
    <source>
        <dbReference type="ARBA" id="ARBA00004141"/>
    </source>
</evidence>
<evidence type="ECO:0000256" key="4">
    <source>
        <dbReference type="ARBA" id="ARBA00023136"/>
    </source>
</evidence>
<reference evidence="7 8" key="1">
    <citation type="submission" date="2016-10" db="EMBL/GenBank/DDBJ databases">
        <authorList>
            <person name="Varghese N."/>
            <person name="Submissions S."/>
        </authorList>
    </citation>
    <scope>NUCLEOTIDE SEQUENCE [LARGE SCALE GENOMIC DNA]</scope>
    <source>
        <strain evidence="7 8">ATCC 19403</strain>
    </source>
</reference>
<dbReference type="EMBL" id="LT630003">
    <property type="protein sequence ID" value="SET90353.1"/>
    <property type="molecule type" value="Genomic_DNA"/>
</dbReference>
<dbReference type="Pfam" id="PF01226">
    <property type="entry name" value="Form_Nir_trans"/>
    <property type="match status" value="1"/>
</dbReference>
<name>A0ABY1CC77_9FIRM</name>
<evidence type="ECO:0000256" key="3">
    <source>
        <dbReference type="ARBA" id="ARBA00022989"/>
    </source>
</evidence>
<feature type="transmembrane region" description="Helical" evidence="6">
    <location>
        <begin position="226"/>
        <end position="250"/>
    </location>
</feature>
<gene>
    <name evidence="7" type="ORF">SAMN02745906_2864</name>
</gene>
<dbReference type="RefSeq" id="WP_100042677.1">
    <property type="nucleotide sequence ID" value="NZ_LT630003.1"/>
</dbReference>
<feature type="transmembrane region" description="Helical" evidence="6">
    <location>
        <begin position="105"/>
        <end position="127"/>
    </location>
</feature>
<proteinExistence type="inferred from homology"/>
<accession>A0ABY1CC77</accession>
<dbReference type="InterPro" id="IPR000292">
    <property type="entry name" value="For/NO2_transpt"/>
</dbReference>
<feature type="transmembrane region" description="Helical" evidence="6">
    <location>
        <begin position="155"/>
        <end position="176"/>
    </location>
</feature>
<sequence>MGFFSPAEVLDILGDKAQIKKKLSFMKLFLLSILGGSFIAEGFLACIRVQGTMPAQWGSFATFLGGCLFPMGLMAIVLVGGELATGNMMTMAIGLFQKKISFWDLTYNWVVVMAGNMVGSIIVAYSFGHFVGLTEGAFLAKTMAVANSKISDPPMVALVSAIGCNIFVCMAVWFATSAKGFTAKMAGMWFPIMIFVVLGFQHVVANAFVIPAAIFSGESSITWLNYLQNTVFVFIGNAIGGVLVFALPCFCMYGQKENVKTECEVKLNERKDHCNGYKGKGRKAEDHPAGWS</sequence>
<evidence type="ECO:0000313" key="8">
    <source>
        <dbReference type="Proteomes" id="UP000198970"/>
    </source>
</evidence>
<keyword evidence="2 6" id="KW-0812">Transmembrane</keyword>
<organism evidence="7 8">
    <name type="scientific">Lacrimispora sphenoides JCM 1415</name>
    <dbReference type="NCBI Taxonomy" id="1297793"/>
    <lineage>
        <taxon>Bacteria</taxon>
        <taxon>Bacillati</taxon>
        <taxon>Bacillota</taxon>
        <taxon>Clostridia</taxon>
        <taxon>Lachnospirales</taxon>
        <taxon>Lachnospiraceae</taxon>
        <taxon>Lacrimispora</taxon>
    </lineage>
</organism>
<evidence type="ECO:0000256" key="6">
    <source>
        <dbReference type="SAM" id="Phobius"/>
    </source>
</evidence>
<comment type="similarity">
    <text evidence="5">Belongs to the FNT transporter (TC 1.A.16) family.</text>
</comment>
<dbReference type="PANTHER" id="PTHR30520">
    <property type="entry name" value="FORMATE TRANSPORTER-RELATED"/>
    <property type="match status" value="1"/>
</dbReference>
<keyword evidence="8" id="KW-1185">Reference proteome</keyword>
<feature type="transmembrane region" description="Helical" evidence="6">
    <location>
        <begin position="188"/>
        <end position="214"/>
    </location>
</feature>